<comment type="caution">
    <text evidence="1">The sequence shown here is derived from an EMBL/GenBank/DDBJ whole genome shotgun (WGS) entry which is preliminary data.</text>
</comment>
<reference evidence="1" key="1">
    <citation type="submission" date="2022-11" db="EMBL/GenBank/DDBJ databases">
        <title>Chromosome-level genome of Pogonophryne albipinna.</title>
        <authorList>
            <person name="Jo E."/>
        </authorList>
    </citation>
    <scope>NUCLEOTIDE SEQUENCE</scope>
    <source>
        <strain evidence="1">SGF0006</strain>
        <tissue evidence="1">Muscle</tissue>
    </source>
</reference>
<feature type="non-terminal residue" evidence="1">
    <location>
        <position position="1"/>
    </location>
</feature>
<sequence>MLSVIRSVCKRRRSGPGVGAALIERSVLVCNFGGSGGAGDRGLLELWGAYGPQVPKEKGSFARNTCQVSHKQSGVMYFKLECSVLILSP</sequence>
<proteinExistence type="predicted"/>
<protein>
    <submittedName>
        <fullName evidence="1">Uncharacterized protein</fullName>
    </submittedName>
</protein>
<gene>
    <name evidence="1" type="ORF">JOQ06_019327</name>
</gene>
<evidence type="ECO:0000313" key="2">
    <source>
        <dbReference type="Proteomes" id="UP001219934"/>
    </source>
</evidence>
<dbReference type="AlphaFoldDB" id="A0AAD6AT55"/>
<keyword evidence="2" id="KW-1185">Reference proteome</keyword>
<dbReference type="Proteomes" id="UP001219934">
    <property type="component" value="Unassembled WGS sequence"/>
</dbReference>
<name>A0AAD6AT55_9TELE</name>
<dbReference type="EMBL" id="JAPTMU010000016">
    <property type="protein sequence ID" value="KAJ4930323.1"/>
    <property type="molecule type" value="Genomic_DNA"/>
</dbReference>
<organism evidence="1 2">
    <name type="scientific">Pogonophryne albipinna</name>
    <dbReference type="NCBI Taxonomy" id="1090488"/>
    <lineage>
        <taxon>Eukaryota</taxon>
        <taxon>Metazoa</taxon>
        <taxon>Chordata</taxon>
        <taxon>Craniata</taxon>
        <taxon>Vertebrata</taxon>
        <taxon>Euteleostomi</taxon>
        <taxon>Actinopterygii</taxon>
        <taxon>Neopterygii</taxon>
        <taxon>Teleostei</taxon>
        <taxon>Neoteleostei</taxon>
        <taxon>Acanthomorphata</taxon>
        <taxon>Eupercaria</taxon>
        <taxon>Perciformes</taxon>
        <taxon>Notothenioidei</taxon>
        <taxon>Pogonophryne</taxon>
    </lineage>
</organism>
<evidence type="ECO:0000313" key="1">
    <source>
        <dbReference type="EMBL" id="KAJ4930323.1"/>
    </source>
</evidence>
<accession>A0AAD6AT55</accession>